<proteinExistence type="predicted"/>
<feature type="transmembrane region" description="Helical" evidence="1">
    <location>
        <begin position="62"/>
        <end position="83"/>
    </location>
</feature>
<dbReference type="Proteomes" id="UP000291949">
    <property type="component" value="Unassembled WGS sequence"/>
</dbReference>
<keyword evidence="1" id="KW-1133">Transmembrane helix</keyword>
<evidence type="ECO:0000313" key="3">
    <source>
        <dbReference type="Proteomes" id="UP000291949"/>
    </source>
</evidence>
<dbReference type="EMBL" id="SCHC01000007">
    <property type="protein sequence ID" value="TBW75386.1"/>
    <property type="molecule type" value="Genomic_DNA"/>
</dbReference>
<dbReference type="RefSeq" id="WP_154812160.1">
    <property type="nucleotide sequence ID" value="NZ_JADPAF010000135.1"/>
</dbReference>
<keyword evidence="1" id="KW-0812">Transmembrane</keyword>
<organism evidence="2 3">
    <name type="scientific">Staphylococcus capitis</name>
    <dbReference type="NCBI Taxonomy" id="29388"/>
    <lineage>
        <taxon>Bacteria</taxon>
        <taxon>Bacillati</taxon>
        <taxon>Bacillota</taxon>
        <taxon>Bacilli</taxon>
        <taxon>Bacillales</taxon>
        <taxon>Staphylococcaceae</taxon>
        <taxon>Staphylococcus</taxon>
    </lineage>
</organism>
<keyword evidence="1" id="KW-0472">Membrane</keyword>
<sequence>MRKTYFMRAYDIIIYLFLFAILTFMFSKLFDLLNIVISQIDIIDMRNVTHYITVISNGLYQLTFYLLGLALILMVIDLIIRLLKDQLTNHIKSVYHTMVLRHYIKQDVDTTSSKDWQQKGETKTNSVERYFNKVVGKSIVDVRQNEVRVAIKIPRKQQAHEIFKTIEPQIHEEITHMHPNYYFSASQRHHRYLWFIGHKR</sequence>
<dbReference type="AlphaFoldDB" id="A0A7Z7YTC7"/>
<protein>
    <submittedName>
        <fullName evidence="2">Uncharacterized protein</fullName>
    </submittedName>
</protein>
<accession>A0A7Z7YTC7</accession>
<feature type="transmembrane region" description="Helical" evidence="1">
    <location>
        <begin position="12"/>
        <end position="30"/>
    </location>
</feature>
<name>A0A7Z7YTC7_STACP</name>
<gene>
    <name evidence="2" type="ORF">EQ811_11795</name>
</gene>
<evidence type="ECO:0000313" key="2">
    <source>
        <dbReference type="EMBL" id="TBW75386.1"/>
    </source>
</evidence>
<reference evidence="2 3" key="1">
    <citation type="journal article" date="2019" name="Sci. Transl. Med.">
        <title>Quorum sensing between bacterial species on the skin protects against epidermal injury in atopic dermatitis.</title>
        <authorList>
            <person name="Williams M.R."/>
        </authorList>
    </citation>
    <scope>NUCLEOTIDE SEQUENCE [LARGE SCALE GENOMIC DNA]</scope>
    <source>
        <strain evidence="2 3">H8</strain>
    </source>
</reference>
<evidence type="ECO:0000256" key="1">
    <source>
        <dbReference type="SAM" id="Phobius"/>
    </source>
</evidence>
<comment type="caution">
    <text evidence="2">The sequence shown here is derived from an EMBL/GenBank/DDBJ whole genome shotgun (WGS) entry which is preliminary data.</text>
</comment>